<dbReference type="AlphaFoldDB" id="A0A7J7CIG2"/>
<dbReference type="Gene3D" id="3.30.70.2890">
    <property type="entry name" value="XS domain"/>
    <property type="match status" value="1"/>
</dbReference>
<dbReference type="PANTHER" id="PTHR21596">
    <property type="entry name" value="RIBONUCLEASE P SUBUNIT P38"/>
    <property type="match status" value="1"/>
</dbReference>
<keyword evidence="8" id="KW-1185">Reference proteome</keyword>
<protein>
    <submittedName>
        <fullName evidence="7">Intracellular protein transport protein USO1-like isoform X2</fullName>
    </submittedName>
</protein>
<feature type="domain" description="XS" evidence="5">
    <location>
        <begin position="120"/>
        <end position="231"/>
    </location>
</feature>
<evidence type="ECO:0000259" key="6">
    <source>
        <dbReference type="Pfam" id="PF03470"/>
    </source>
</evidence>
<dbReference type="FunCoup" id="A0A7J7CIG2">
    <property type="interactions" value="790"/>
</dbReference>
<proteinExistence type="predicted"/>
<sequence length="501" mass="58360">MGSVKDHSSDEDISDISESEMEEYEIKYYEELKKGKYSVKISDETFACPYCPKKKKQDYLLKDLLQHASGVGKSSSQKRSAKEKAHHLALVKYLEKDLVNGGGPSEPVAGGDPLDGCGHDEKFVWPWTGVVVNIPTRRADDGRYVGESGSKLRDELTRRGFNPTRVVPLWNYRGHSGCALVEFHKDWPGLHNAMSFEKAYDADHHGKRDWYANIDEKSGLYAWVARADDYNLSSIVGEQLQKSRDLKSISEMMEEEERKQNKLVSNLTNMIEVKNKHLKEMELRCIETSSTLNRLMEEKDRLHQSYNEEVRKIQLSARDHFQRIFKDHEKLKLQLESHKKEMESRVEELENREARNESERTRLSEEVEKNAIRNSLLQSASLEQQKADESVLKLADYQKREKEVLHEKIIWLEKQLDAKQTLELEIEQMRGKLNVKQHMADGDVEVMQEVEEILKNKREKEQELEDLDELNQTLIIREHKSNEELQEARKELINVGNYFVN</sequence>
<dbReference type="FunFam" id="3.30.70.2890:FF:000001">
    <property type="entry name" value="Factor of DNA methylation 2"/>
    <property type="match status" value="1"/>
</dbReference>
<dbReference type="PANTHER" id="PTHR21596:SF65">
    <property type="entry name" value="PROTEIN INVOLVED IN DE NOVO 2-RELATED"/>
    <property type="match status" value="1"/>
</dbReference>
<organism evidence="7 8">
    <name type="scientific">Tripterygium wilfordii</name>
    <name type="common">Thunder God vine</name>
    <dbReference type="NCBI Taxonomy" id="458696"/>
    <lineage>
        <taxon>Eukaryota</taxon>
        <taxon>Viridiplantae</taxon>
        <taxon>Streptophyta</taxon>
        <taxon>Embryophyta</taxon>
        <taxon>Tracheophyta</taxon>
        <taxon>Spermatophyta</taxon>
        <taxon>Magnoliopsida</taxon>
        <taxon>eudicotyledons</taxon>
        <taxon>Gunneridae</taxon>
        <taxon>Pentapetalae</taxon>
        <taxon>rosids</taxon>
        <taxon>fabids</taxon>
        <taxon>Celastrales</taxon>
        <taxon>Celastraceae</taxon>
        <taxon>Tripterygium</taxon>
    </lineage>
</organism>
<comment type="caution">
    <text evidence="7">The sequence shown here is derived from an EMBL/GenBank/DDBJ whole genome shotgun (WGS) entry which is preliminary data.</text>
</comment>
<gene>
    <name evidence="7" type="ORF">HS088_TW16G00265</name>
</gene>
<evidence type="ECO:0000256" key="3">
    <source>
        <dbReference type="SAM" id="Coils"/>
    </source>
</evidence>
<evidence type="ECO:0000256" key="2">
    <source>
        <dbReference type="ARBA" id="ARBA00023158"/>
    </source>
</evidence>
<dbReference type="InParanoid" id="A0A7J7CIG2"/>
<dbReference type="InterPro" id="IPR005380">
    <property type="entry name" value="XS_domain"/>
</dbReference>
<name>A0A7J7CIG2_TRIWF</name>
<dbReference type="EMBL" id="JAAARO010000016">
    <property type="protein sequence ID" value="KAF5733824.1"/>
    <property type="molecule type" value="Genomic_DNA"/>
</dbReference>
<dbReference type="InterPro" id="IPR005381">
    <property type="entry name" value="Znf-XS_domain"/>
</dbReference>
<dbReference type="InterPro" id="IPR045177">
    <property type="entry name" value="FDM1-5/IDN2"/>
</dbReference>
<evidence type="ECO:0000313" key="8">
    <source>
        <dbReference type="Proteomes" id="UP000593562"/>
    </source>
</evidence>
<dbReference type="GO" id="GO:0080188">
    <property type="term" value="P:gene silencing by siRNA-directed DNA methylation"/>
    <property type="evidence" value="ECO:0007669"/>
    <property type="project" value="InterPro"/>
</dbReference>
<keyword evidence="2" id="KW-0943">RNA-mediated gene silencing</keyword>
<evidence type="ECO:0000259" key="5">
    <source>
        <dbReference type="Pfam" id="PF03468"/>
    </source>
</evidence>
<feature type="region of interest" description="Disordered" evidence="4">
    <location>
        <begin position="340"/>
        <end position="366"/>
    </location>
</feature>
<reference evidence="7 8" key="1">
    <citation type="journal article" date="2020" name="Nat. Commun.">
        <title>Genome of Tripterygium wilfordii and identification of cytochrome P450 involved in triptolide biosynthesis.</title>
        <authorList>
            <person name="Tu L."/>
            <person name="Su P."/>
            <person name="Zhang Z."/>
            <person name="Gao L."/>
            <person name="Wang J."/>
            <person name="Hu T."/>
            <person name="Zhou J."/>
            <person name="Zhang Y."/>
            <person name="Zhao Y."/>
            <person name="Liu Y."/>
            <person name="Song Y."/>
            <person name="Tong Y."/>
            <person name="Lu Y."/>
            <person name="Yang J."/>
            <person name="Xu C."/>
            <person name="Jia M."/>
            <person name="Peters R.J."/>
            <person name="Huang L."/>
            <person name="Gao W."/>
        </authorList>
    </citation>
    <scope>NUCLEOTIDE SEQUENCE [LARGE SCALE GENOMIC DNA]</scope>
    <source>
        <strain evidence="8">cv. XIE 37</strain>
        <tissue evidence="7">Leaf</tissue>
    </source>
</reference>
<evidence type="ECO:0000256" key="1">
    <source>
        <dbReference type="ARBA" id="ARBA00023054"/>
    </source>
</evidence>
<feature type="coiled-coil region" evidence="3">
    <location>
        <begin position="412"/>
        <end position="477"/>
    </location>
</feature>
<feature type="domain" description="Zinc finger-XS" evidence="6">
    <location>
        <begin position="48"/>
        <end position="91"/>
    </location>
</feature>
<dbReference type="Pfam" id="PF03470">
    <property type="entry name" value="zf-XS"/>
    <property type="match status" value="1"/>
</dbReference>
<dbReference type="InterPro" id="IPR038588">
    <property type="entry name" value="XS_domain_sf"/>
</dbReference>
<evidence type="ECO:0000313" key="7">
    <source>
        <dbReference type="EMBL" id="KAF5733824.1"/>
    </source>
</evidence>
<evidence type="ECO:0000256" key="4">
    <source>
        <dbReference type="SAM" id="MobiDB-lite"/>
    </source>
</evidence>
<dbReference type="CDD" id="cd12266">
    <property type="entry name" value="RRM_like_XS"/>
    <property type="match status" value="1"/>
</dbReference>
<dbReference type="Pfam" id="PF03468">
    <property type="entry name" value="XS"/>
    <property type="match status" value="1"/>
</dbReference>
<accession>A0A7J7CIG2</accession>
<dbReference type="Proteomes" id="UP000593562">
    <property type="component" value="Unassembled WGS sequence"/>
</dbReference>
<keyword evidence="1 3" id="KW-0175">Coiled coil</keyword>